<dbReference type="Proteomes" id="UP000295096">
    <property type="component" value="Unassembled WGS sequence"/>
</dbReference>
<evidence type="ECO:0000313" key="3">
    <source>
        <dbReference type="EMBL" id="TDH62303.1"/>
    </source>
</evidence>
<keyword evidence="4" id="KW-1185">Reference proteome</keyword>
<dbReference type="RefSeq" id="WP_133288820.1">
    <property type="nucleotide sequence ID" value="NZ_SMSJ01000012.1"/>
</dbReference>
<evidence type="ECO:0000313" key="4">
    <source>
        <dbReference type="Proteomes" id="UP000295096"/>
    </source>
</evidence>
<organism evidence="3 4">
    <name type="scientific">Dankookia rubra</name>
    <dbReference type="NCBI Taxonomy" id="1442381"/>
    <lineage>
        <taxon>Bacteria</taxon>
        <taxon>Pseudomonadati</taxon>
        <taxon>Pseudomonadota</taxon>
        <taxon>Alphaproteobacteria</taxon>
        <taxon>Acetobacterales</taxon>
        <taxon>Roseomonadaceae</taxon>
        <taxon>Dankookia</taxon>
    </lineage>
</organism>
<evidence type="ECO:0000256" key="1">
    <source>
        <dbReference type="SAM" id="Coils"/>
    </source>
</evidence>
<keyword evidence="1" id="KW-0175">Coiled coil</keyword>
<feature type="coiled-coil region" evidence="1">
    <location>
        <begin position="144"/>
        <end position="192"/>
    </location>
</feature>
<dbReference type="AlphaFoldDB" id="A0A4R5QH80"/>
<proteinExistence type="predicted"/>
<feature type="compositionally biased region" description="Low complexity" evidence="2">
    <location>
        <begin position="253"/>
        <end position="269"/>
    </location>
</feature>
<evidence type="ECO:0000256" key="2">
    <source>
        <dbReference type="SAM" id="MobiDB-lite"/>
    </source>
</evidence>
<feature type="region of interest" description="Disordered" evidence="2">
    <location>
        <begin position="253"/>
        <end position="274"/>
    </location>
</feature>
<sequence length="344" mass="36960">MRPALVTDVEVLEAARRVRARGEEINGWSIRREVGDRGNPRRLLAVWTAQGDTAPPAQAEPAHTVSLPAPVLELVAAARSSLASDLDTIVCTIHRHAREDADATYRRITDDLQASQLRISGELDLAEASVGATEAELNRRGEAIATLEAEVGEARVQIAGLTERERQALDRAQQAEAQAADLQGELEGFGRAAQAAAEARAAAEAQTAAMRDEVAHLRTALERSETARNTEVSRLSADLTRAQQQIDKARAAHQADAATARQQATNAQAAHREEVNRIQQELAKHQGEVTRLLADLEAAKRQQAEAETVTREALSRAGEAAGRATALEEQLRALQPATAVAAHS</sequence>
<dbReference type="OrthoDB" id="7284583at2"/>
<reference evidence="3 4" key="1">
    <citation type="journal article" date="2016" name="J. Microbiol.">
        <title>Dankookia rubra gen. nov., sp. nov., an alphaproteobacterium isolated from sediment of a shallow stream.</title>
        <authorList>
            <person name="Kim W.H."/>
            <person name="Kim D.H."/>
            <person name="Kang K."/>
            <person name="Ahn T.Y."/>
        </authorList>
    </citation>
    <scope>NUCLEOTIDE SEQUENCE [LARGE SCALE GENOMIC DNA]</scope>
    <source>
        <strain evidence="3 4">JCM30602</strain>
    </source>
</reference>
<gene>
    <name evidence="3" type="ORF">E2C06_11845</name>
</gene>
<dbReference type="EMBL" id="SMSJ01000012">
    <property type="protein sequence ID" value="TDH62303.1"/>
    <property type="molecule type" value="Genomic_DNA"/>
</dbReference>
<comment type="caution">
    <text evidence="3">The sequence shown here is derived from an EMBL/GenBank/DDBJ whole genome shotgun (WGS) entry which is preliminary data.</text>
</comment>
<accession>A0A4R5QH80</accession>
<name>A0A4R5QH80_9PROT</name>
<protein>
    <submittedName>
        <fullName evidence="3">Uncharacterized protein</fullName>
    </submittedName>
</protein>